<dbReference type="Proteomes" id="UP000258309">
    <property type="component" value="Unassembled WGS sequence"/>
</dbReference>
<feature type="domain" description="Aminoglycoside phosphotransferase" evidence="2">
    <location>
        <begin position="50"/>
        <end position="282"/>
    </location>
</feature>
<dbReference type="Pfam" id="PF01636">
    <property type="entry name" value="APH"/>
    <property type="match status" value="1"/>
</dbReference>
<reference evidence="3 4" key="1">
    <citation type="submission" date="2018-05" db="EMBL/GenBank/DDBJ databases">
        <title>Draft genome sequence of Scytalidium lignicola DSM 105466, a ubiquitous saprotrophic fungus.</title>
        <authorList>
            <person name="Buettner E."/>
            <person name="Gebauer A.M."/>
            <person name="Hofrichter M."/>
            <person name="Liers C."/>
            <person name="Kellner H."/>
        </authorList>
    </citation>
    <scope>NUCLEOTIDE SEQUENCE [LARGE SCALE GENOMIC DNA]</scope>
    <source>
        <strain evidence="3 4">DSM 105466</strain>
    </source>
</reference>
<dbReference type="OrthoDB" id="2831558at2759"/>
<keyword evidence="1" id="KW-0175">Coiled coil</keyword>
<evidence type="ECO:0000313" key="3">
    <source>
        <dbReference type="EMBL" id="RFU35763.1"/>
    </source>
</evidence>
<evidence type="ECO:0000313" key="4">
    <source>
        <dbReference type="Proteomes" id="UP000258309"/>
    </source>
</evidence>
<feature type="non-terminal residue" evidence="3">
    <location>
        <position position="377"/>
    </location>
</feature>
<accession>A0A3E2HQX6</accession>
<dbReference type="InterPro" id="IPR011009">
    <property type="entry name" value="Kinase-like_dom_sf"/>
</dbReference>
<dbReference type="SUPFAM" id="SSF56112">
    <property type="entry name" value="Protein kinase-like (PK-like)"/>
    <property type="match status" value="1"/>
</dbReference>
<feature type="coiled-coil region" evidence="1">
    <location>
        <begin position="219"/>
        <end position="246"/>
    </location>
</feature>
<organism evidence="3 4">
    <name type="scientific">Scytalidium lignicola</name>
    <name type="common">Hyphomycete</name>
    <dbReference type="NCBI Taxonomy" id="5539"/>
    <lineage>
        <taxon>Eukaryota</taxon>
        <taxon>Fungi</taxon>
        <taxon>Dikarya</taxon>
        <taxon>Ascomycota</taxon>
        <taxon>Pezizomycotina</taxon>
        <taxon>Leotiomycetes</taxon>
        <taxon>Leotiomycetes incertae sedis</taxon>
        <taxon>Scytalidium</taxon>
    </lineage>
</organism>
<dbReference type="AlphaFoldDB" id="A0A3E2HQX6"/>
<name>A0A3E2HQX6_SCYLI</name>
<dbReference type="OMA" id="HLPRIKT"/>
<dbReference type="PANTHER" id="PTHR21310">
    <property type="entry name" value="AMINOGLYCOSIDE PHOSPHOTRANSFERASE-RELATED-RELATED"/>
    <property type="match status" value="1"/>
</dbReference>
<gene>
    <name evidence="3" type="ORF">B7463_g540</name>
</gene>
<dbReference type="EMBL" id="NCSJ02000005">
    <property type="protein sequence ID" value="RFU35763.1"/>
    <property type="molecule type" value="Genomic_DNA"/>
</dbReference>
<sequence>MDHLPPLIKAESINALMESISMPKPLSIISPKVSACYHGIYMITIPFTNGKSELVLRVSGSHIPKIKTENEAAIMSWVSKNSAIPIPEVIAYDSSTNNPINHEYIILSRARGETLSEIYQSLGNEKMISIIDQLIDILHQLHAVDWNYIGGLKFNETGEIVPGPVLEENFWYPPDIQQFWPPGETMSTLNIEGPYPTYVDYISAHIQRYIHGIEVHEKLAFMRDTLSRLKALVNALANNAEKLNNVKLKLAHKDLHFSNILYDQSSSRITAILDWEFSGIVPFTRWNPTRAFLWNARDDADSGAEKERLLSIFKERCKERNVEILEDAQYSSTLQEAMQTAANFLRAIVEVVPRGQKGDLVRSWKDILLKQLEVFGV</sequence>
<evidence type="ECO:0000256" key="1">
    <source>
        <dbReference type="SAM" id="Coils"/>
    </source>
</evidence>
<protein>
    <recommendedName>
        <fullName evidence="2">Aminoglycoside phosphotransferase domain-containing protein</fullName>
    </recommendedName>
</protein>
<evidence type="ECO:0000259" key="2">
    <source>
        <dbReference type="Pfam" id="PF01636"/>
    </source>
</evidence>
<proteinExistence type="predicted"/>
<dbReference type="Gene3D" id="3.90.1200.10">
    <property type="match status" value="1"/>
</dbReference>
<comment type="caution">
    <text evidence="3">The sequence shown here is derived from an EMBL/GenBank/DDBJ whole genome shotgun (WGS) entry which is preliminary data.</text>
</comment>
<feature type="non-terminal residue" evidence="3">
    <location>
        <position position="1"/>
    </location>
</feature>
<keyword evidence="4" id="KW-1185">Reference proteome</keyword>
<dbReference type="PANTHER" id="PTHR21310:SF13">
    <property type="entry name" value="AMINOGLYCOSIDE PHOSPHOTRANSFERASE DOMAIN-CONTAINING PROTEIN"/>
    <property type="match status" value="1"/>
</dbReference>
<dbReference type="InterPro" id="IPR002575">
    <property type="entry name" value="Aminoglycoside_PTrfase"/>
</dbReference>
<dbReference type="InterPro" id="IPR051678">
    <property type="entry name" value="AGP_Transferase"/>
</dbReference>
<dbReference type="STRING" id="5539.A0A3E2HQX6"/>